<dbReference type="Proteomes" id="UP000248021">
    <property type="component" value="Unassembled WGS sequence"/>
</dbReference>
<accession>A0A2V3UHG0</accession>
<feature type="domain" description="DNA-binding" evidence="1">
    <location>
        <begin position="1"/>
        <end position="36"/>
    </location>
</feature>
<reference evidence="2 3" key="1">
    <citation type="submission" date="2018-05" db="EMBL/GenBank/DDBJ databases">
        <title>Genomic Encyclopedia of Type Strains, Phase IV (KMG-IV): sequencing the most valuable type-strain genomes for metagenomic binning, comparative biology and taxonomic classification.</title>
        <authorList>
            <person name="Goeker M."/>
        </authorList>
    </citation>
    <scope>NUCLEOTIDE SEQUENCE [LARGE SCALE GENOMIC DNA]</scope>
    <source>
        <strain evidence="2 3">DSM 6462</strain>
    </source>
</reference>
<evidence type="ECO:0000313" key="2">
    <source>
        <dbReference type="EMBL" id="PXW58286.1"/>
    </source>
</evidence>
<dbReference type="Pfam" id="PF13011">
    <property type="entry name" value="LZ_Tnp_IS481"/>
    <property type="match status" value="1"/>
</dbReference>
<organism evidence="2 3">
    <name type="scientific">Chelatococcus asaccharovorans</name>
    <dbReference type="NCBI Taxonomy" id="28210"/>
    <lineage>
        <taxon>Bacteria</taxon>
        <taxon>Pseudomonadati</taxon>
        <taxon>Pseudomonadota</taxon>
        <taxon>Alphaproteobacteria</taxon>
        <taxon>Hyphomicrobiales</taxon>
        <taxon>Chelatococcaceae</taxon>
        <taxon>Chelatococcus</taxon>
    </lineage>
</organism>
<sequence>MNMHENARLTVHGRVLLVRRVVEEDWTVVAASEAAG</sequence>
<dbReference type="InterPro" id="IPR024967">
    <property type="entry name" value="DNA-bd_IS481-type"/>
</dbReference>
<evidence type="ECO:0000259" key="1">
    <source>
        <dbReference type="Pfam" id="PF13011"/>
    </source>
</evidence>
<gene>
    <name evidence="2" type="ORF">C7450_106468</name>
</gene>
<evidence type="ECO:0000313" key="3">
    <source>
        <dbReference type="Proteomes" id="UP000248021"/>
    </source>
</evidence>
<proteinExistence type="predicted"/>
<feature type="non-terminal residue" evidence="2">
    <location>
        <position position="36"/>
    </location>
</feature>
<dbReference type="EMBL" id="QJJK01000006">
    <property type="protein sequence ID" value="PXW58286.1"/>
    <property type="molecule type" value="Genomic_DNA"/>
</dbReference>
<comment type="caution">
    <text evidence="2">The sequence shown here is derived from an EMBL/GenBank/DDBJ whole genome shotgun (WGS) entry which is preliminary data.</text>
</comment>
<dbReference type="AlphaFoldDB" id="A0A2V3UHG0"/>
<keyword evidence="3" id="KW-1185">Reference proteome</keyword>
<name>A0A2V3UHG0_9HYPH</name>
<protein>
    <submittedName>
        <fullName evidence="2">Transposase IS481 family protein</fullName>
    </submittedName>
</protein>